<name>A0A9J6P2K4_9CLOT</name>
<dbReference type="EMBL" id="JAGSOJ010000003">
    <property type="protein sequence ID" value="MCM1990831.1"/>
    <property type="molecule type" value="Genomic_DNA"/>
</dbReference>
<evidence type="ECO:0000313" key="2">
    <source>
        <dbReference type="Proteomes" id="UP001056429"/>
    </source>
</evidence>
<reference evidence="1" key="1">
    <citation type="journal article" date="2021" name="mSystems">
        <title>Bacteria and Archaea Synergistically Convert Glycine Betaine to Biogenic Methane in the Formosa Cold Seep of the South China Sea.</title>
        <authorList>
            <person name="Li L."/>
            <person name="Zhang W."/>
            <person name="Zhang S."/>
            <person name="Song L."/>
            <person name="Sun Q."/>
            <person name="Zhang H."/>
            <person name="Xiang H."/>
            <person name="Dong X."/>
        </authorList>
    </citation>
    <scope>NUCLEOTIDE SEQUENCE</scope>
    <source>
        <strain evidence="1">ZWT</strain>
    </source>
</reference>
<dbReference type="AlphaFoldDB" id="A0A9J6P2K4"/>
<comment type="caution">
    <text evidence="1">The sequence shown here is derived from an EMBL/GenBank/DDBJ whole genome shotgun (WGS) entry which is preliminary data.</text>
</comment>
<protein>
    <submittedName>
        <fullName evidence="1">Uncharacterized protein</fullName>
    </submittedName>
</protein>
<gene>
    <name evidence="1" type="ORF">KDK92_13960</name>
</gene>
<dbReference type="Proteomes" id="UP001056429">
    <property type="component" value="Unassembled WGS sequence"/>
</dbReference>
<keyword evidence="2" id="KW-1185">Reference proteome</keyword>
<dbReference type="RefSeq" id="WP_250859946.1">
    <property type="nucleotide sequence ID" value="NZ_JAGSOJ010000003.1"/>
</dbReference>
<reference evidence="1" key="2">
    <citation type="submission" date="2021-04" db="EMBL/GenBank/DDBJ databases">
        <authorList>
            <person name="Dong X."/>
        </authorList>
    </citation>
    <scope>NUCLEOTIDE SEQUENCE</scope>
    <source>
        <strain evidence="1">ZWT</strain>
    </source>
</reference>
<proteinExistence type="predicted"/>
<accession>A0A9J6P2K4</accession>
<organism evidence="1 2">
    <name type="scientific">Oceanirhabdus seepicola</name>
    <dbReference type="NCBI Taxonomy" id="2828781"/>
    <lineage>
        <taxon>Bacteria</taxon>
        <taxon>Bacillati</taxon>
        <taxon>Bacillota</taxon>
        <taxon>Clostridia</taxon>
        <taxon>Eubacteriales</taxon>
        <taxon>Clostridiaceae</taxon>
        <taxon>Oceanirhabdus</taxon>
    </lineage>
</organism>
<sequence>MKKISIGLVYFGVLLSIFINVYADIPNKTVVIGENAYTFEYAHDENNSLEIREAIKNSRGKILVKVNDKWFDNQGQIFEDYNTLPQIKLKYSNGVIKRYRKGDGELIIQKKQEIDKSILSSLKGFFLIVEDGKWEVAIGETKRFRIINPTHIDYEVKVSKNGLLEIVKGYNYLEITGEKEGVTNMTFKIKNKFRTTKVVVTE</sequence>
<evidence type="ECO:0000313" key="1">
    <source>
        <dbReference type="EMBL" id="MCM1990831.1"/>
    </source>
</evidence>